<keyword evidence="5 8" id="KW-0812">Transmembrane</keyword>
<evidence type="ECO:0000256" key="8">
    <source>
        <dbReference type="SAM" id="Phobius"/>
    </source>
</evidence>
<feature type="domain" description="Type II secretion system protein GspF" evidence="9">
    <location>
        <begin position="62"/>
        <end position="185"/>
    </location>
</feature>
<dbReference type="PANTHER" id="PTHR30012:SF0">
    <property type="entry name" value="TYPE II SECRETION SYSTEM PROTEIN F-RELATED"/>
    <property type="match status" value="1"/>
</dbReference>
<dbReference type="Pfam" id="PF00482">
    <property type="entry name" value="T2SSF"/>
    <property type="match status" value="2"/>
</dbReference>
<keyword evidence="4" id="KW-0997">Cell inner membrane</keyword>
<dbReference type="InterPro" id="IPR003004">
    <property type="entry name" value="GspF/PilC"/>
</dbReference>
<dbReference type="STRING" id="1552.A7L45_13575"/>
<protein>
    <recommendedName>
        <fullName evidence="9">Type II secretion system protein GspF domain-containing protein</fullName>
    </recommendedName>
</protein>
<dbReference type="FunFam" id="1.20.81.30:FF:000001">
    <property type="entry name" value="Type II secretion system protein F"/>
    <property type="match status" value="1"/>
</dbReference>
<dbReference type="PANTHER" id="PTHR30012">
    <property type="entry name" value="GENERAL SECRETION PATHWAY PROTEIN"/>
    <property type="match status" value="1"/>
</dbReference>
<name>A0A1J0GIC7_9CLOT</name>
<feature type="transmembrane region" description="Helical" evidence="8">
    <location>
        <begin position="216"/>
        <end position="234"/>
    </location>
</feature>
<feature type="domain" description="Type II secretion system protein GspF" evidence="9">
    <location>
        <begin position="265"/>
        <end position="387"/>
    </location>
</feature>
<dbReference type="Proteomes" id="UP000182569">
    <property type="component" value="Chromosome"/>
</dbReference>
<dbReference type="EMBL" id="CP015756">
    <property type="protein sequence ID" value="APC41031.1"/>
    <property type="molecule type" value="Genomic_DNA"/>
</dbReference>
<keyword evidence="7 8" id="KW-0472">Membrane</keyword>
<dbReference type="InterPro" id="IPR042094">
    <property type="entry name" value="T2SS_GspF_sf"/>
</dbReference>
<dbReference type="OrthoDB" id="1936008at2"/>
<evidence type="ECO:0000256" key="6">
    <source>
        <dbReference type="ARBA" id="ARBA00022989"/>
    </source>
</evidence>
<evidence type="ECO:0000313" key="10">
    <source>
        <dbReference type="EMBL" id="APC41031.1"/>
    </source>
</evidence>
<evidence type="ECO:0000256" key="3">
    <source>
        <dbReference type="ARBA" id="ARBA00022475"/>
    </source>
</evidence>
<accession>A0A1J0GIC7</accession>
<comment type="similarity">
    <text evidence="2">Belongs to the GSP F family.</text>
</comment>
<dbReference type="AlphaFoldDB" id="A0A1J0GIC7"/>
<feature type="transmembrane region" description="Helical" evidence="8">
    <location>
        <begin position="241"/>
        <end position="257"/>
    </location>
</feature>
<dbReference type="PRINTS" id="PR00812">
    <property type="entry name" value="BCTERIALGSPF"/>
</dbReference>
<comment type="subcellular location">
    <subcellularLocation>
        <location evidence="1">Cell inner membrane</location>
        <topology evidence="1">Multi-pass membrane protein</topology>
    </subcellularLocation>
</comment>
<evidence type="ECO:0000313" key="11">
    <source>
        <dbReference type="Proteomes" id="UP000182569"/>
    </source>
</evidence>
<evidence type="ECO:0000256" key="7">
    <source>
        <dbReference type="ARBA" id="ARBA00023136"/>
    </source>
</evidence>
<gene>
    <name evidence="10" type="ORF">A7L45_13575</name>
</gene>
<evidence type="ECO:0000256" key="1">
    <source>
        <dbReference type="ARBA" id="ARBA00004429"/>
    </source>
</evidence>
<dbReference type="InterPro" id="IPR018076">
    <property type="entry name" value="T2SS_GspF_dom"/>
</dbReference>
<dbReference type="KEGG" id="ceu:A7L45_13575"/>
<proteinExistence type="inferred from homology"/>
<evidence type="ECO:0000256" key="5">
    <source>
        <dbReference type="ARBA" id="ARBA00022692"/>
    </source>
</evidence>
<sequence length="398" mass="45192">MRYKYVAKTSNGVLIKGSTQSDSIEELALRLREKKVYLMKIRSVKNIGEISSKPSLKTISMFCKQFSLCIKAGISICDILNLLNEQMTHKSIKKSLIDICENVKKGNSLHESMKKTINVYPRFMINMIYLGEESGRLDIILEELAEYYEKEHKLLKRFTNSMIYPSIVFITLMIVSMFLMIKVIPVFITNLNSLDAEIPLITQIVLGTSSFLQHNLLLILLVISSVGFILLEYFKTERGKIIFYKFLFMCPILGPVYRRIIYTRFSRGLNILLSSGVGLIRAFEIINDVIGDRYFKLKLKIVFNGIEKGEDLSSSINAMNLFPQFFIAMIKIGEETGTLDGMFLTAADIFYEDAQENVDKATVLLEPILIIFLGLMIGIIILAAMLPMLNVMDSAGKL</sequence>
<evidence type="ECO:0000256" key="4">
    <source>
        <dbReference type="ARBA" id="ARBA00022519"/>
    </source>
</evidence>
<evidence type="ECO:0000256" key="2">
    <source>
        <dbReference type="ARBA" id="ARBA00005745"/>
    </source>
</evidence>
<keyword evidence="11" id="KW-1185">Reference proteome</keyword>
<keyword evidence="3" id="KW-1003">Cell membrane</keyword>
<evidence type="ECO:0000259" key="9">
    <source>
        <dbReference type="Pfam" id="PF00482"/>
    </source>
</evidence>
<keyword evidence="6 8" id="KW-1133">Transmembrane helix</keyword>
<feature type="transmembrane region" description="Helical" evidence="8">
    <location>
        <begin position="368"/>
        <end position="389"/>
    </location>
</feature>
<dbReference type="Gene3D" id="1.20.81.30">
    <property type="entry name" value="Type II secretion system (T2SS), domain F"/>
    <property type="match status" value="2"/>
</dbReference>
<reference evidence="11" key="1">
    <citation type="journal article" date="2016" name="Front. Microbiol.">
        <title>Complete Genome Sequence of Clostridium estertheticum DSM 8809, a Microbe Identified in Spoiled Vacuum Packed Beef.</title>
        <authorList>
            <person name="Yu Z."/>
            <person name="Gunn L."/>
            <person name="Brennan E."/>
            <person name="Reid R."/>
            <person name="Wall P.G."/>
            <person name="Gaora O.P."/>
            <person name="Hurley D."/>
            <person name="Bolton D."/>
            <person name="Fanning S."/>
        </authorList>
    </citation>
    <scope>NUCLEOTIDE SEQUENCE [LARGE SCALE GENOMIC DNA]</scope>
    <source>
        <strain evidence="11">DSM 8809</strain>
    </source>
</reference>
<dbReference type="RefSeq" id="WP_071613324.1">
    <property type="nucleotide sequence ID" value="NZ_CP015756.1"/>
</dbReference>
<dbReference type="GO" id="GO:0005886">
    <property type="term" value="C:plasma membrane"/>
    <property type="evidence" value="ECO:0007669"/>
    <property type="project" value="UniProtKB-SubCell"/>
</dbReference>
<organism evidence="10 11">
    <name type="scientific">Clostridium estertheticum subsp. estertheticum</name>
    <dbReference type="NCBI Taxonomy" id="1552"/>
    <lineage>
        <taxon>Bacteria</taxon>
        <taxon>Bacillati</taxon>
        <taxon>Bacillota</taxon>
        <taxon>Clostridia</taxon>
        <taxon>Eubacteriales</taxon>
        <taxon>Clostridiaceae</taxon>
        <taxon>Clostridium</taxon>
    </lineage>
</organism>
<feature type="transmembrane region" description="Helical" evidence="8">
    <location>
        <begin position="163"/>
        <end position="188"/>
    </location>
</feature>